<evidence type="ECO:0000313" key="2">
    <source>
        <dbReference type="EMBL" id="RYU15547.1"/>
    </source>
</evidence>
<organism evidence="2 3">
    <name type="scientific">Nocardioides iriomotensis</name>
    <dbReference type="NCBI Taxonomy" id="715784"/>
    <lineage>
        <taxon>Bacteria</taxon>
        <taxon>Bacillati</taxon>
        <taxon>Actinomycetota</taxon>
        <taxon>Actinomycetes</taxon>
        <taxon>Propionibacteriales</taxon>
        <taxon>Nocardioidaceae</taxon>
        <taxon>Nocardioides</taxon>
    </lineage>
</organism>
<comment type="caution">
    <text evidence="2">The sequence shown here is derived from an EMBL/GenBank/DDBJ whole genome shotgun (WGS) entry which is preliminary data.</text>
</comment>
<dbReference type="SUPFAM" id="SSF63825">
    <property type="entry name" value="YWTD domain"/>
    <property type="match status" value="1"/>
</dbReference>
<dbReference type="InterPro" id="IPR011042">
    <property type="entry name" value="6-blade_b-propeller_TolB-like"/>
</dbReference>
<keyword evidence="3" id="KW-1185">Reference proteome</keyword>
<dbReference type="OrthoDB" id="504981at2"/>
<reference evidence="2 3" key="1">
    <citation type="submission" date="2019-01" db="EMBL/GenBank/DDBJ databases">
        <title>Nocardioides guangzhouensis sp. nov., an actinobacterium isolated from soil.</title>
        <authorList>
            <person name="Fu Y."/>
            <person name="Cai Y."/>
            <person name="Lin Z."/>
            <person name="Chen P."/>
        </authorList>
    </citation>
    <scope>NUCLEOTIDE SEQUENCE [LARGE SCALE GENOMIC DNA]</scope>
    <source>
        <strain evidence="2 3">NBRC 105384</strain>
    </source>
</reference>
<accession>A0A4Q5J9X5</accession>
<feature type="signal peptide" evidence="1">
    <location>
        <begin position="1"/>
        <end position="29"/>
    </location>
</feature>
<dbReference type="Proteomes" id="UP000291189">
    <property type="component" value="Unassembled WGS sequence"/>
</dbReference>
<feature type="chain" id="PRO_5020816376" evidence="1">
    <location>
        <begin position="30"/>
        <end position="314"/>
    </location>
</feature>
<evidence type="ECO:0000256" key="1">
    <source>
        <dbReference type="SAM" id="SignalP"/>
    </source>
</evidence>
<evidence type="ECO:0000313" key="3">
    <source>
        <dbReference type="Proteomes" id="UP000291189"/>
    </source>
</evidence>
<keyword evidence="1" id="KW-0732">Signal</keyword>
<dbReference type="EMBL" id="SDPU01000001">
    <property type="protein sequence ID" value="RYU15547.1"/>
    <property type="molecule type" value="Genomic_DNA"/>
</dbReference>
<dbReference type="Gene3D" id="2.120.10.30">
    <property type="entry name" value="TolB, C-terminal domain"/>
    <property type="match status" value="1"/>
</dbReference>
<protein>
    <submittedName>
        <fullName evidence="2">Superoxide dismutase</fullName>
    </submittedName>
</protein>
<proteinExistence type="predicted"/>
<dbReference type="RefSeq" id="WP_129984830.1">
    <property type="nucleotide sequence ID" value="NZ_SDPU01000001.1"/>
</dbReference>
<dbReference type="AlphaFoldDB" id="A0A4Q5J9X5"/>
<sequence length="314" mass="33825">MTKSLRLRASTALLTLPLAAGGLLAPAVAAPSGAGDRIDLPTGWQPEGVTTDGTDLYVGSLATGKILRADLRNGRTTVLSKSETGKPAVGIDYDRWRDVLWVAGGPQGEIRAQSASNGRVLATYRLPHRKGRFVNDLVVTRKAVYATDSMKQQLGVVRIVDGQIPPSGRAEKMRLTGDLQYEDGFNANGIARSGRWLVLVQSNTGTLFRVNKKTGRTRAIDAGSHDFSNGDGLEPDGKRGLHVVRNQDNLVVDVRLSPRRLKATVVEEQTSSDLDVPTTVADVGTSLWTVNARFGNTTPTTADYWITRLPDPEG</sequence>
<gene>
    <name evidence="2" type="ORF">ETU37_00030</name>
</gene>
<name>A0A4Q5J9X5_9ACTN</name>